<evidence type="ECO:0000256" key="1">
    <source>
        <dbReference type="SAM" id="MobiDB-lite"/>
    </source>
</evidence>
<feature type="compositionally biased region" description="Polar residues" evidence="1">
    <location>
        <begin position="195"/>
        <end position="222"/>
    </location>
</feature>
<proteinExistence type="predicted"/>
<keyword evidence="2" id="KW-0732">Signal</keyword>
<feature type="compositionally biased region" description="Polar residues" evidence="1">
    <location>
        <begin position="283"/>
        <end position="298"/>
    </location>
</feature>
<comment type="caution">
    <text evidence="3">The sequence shown here is derived from an EMBL/GenBank/DDBJ whole genome shotgun (WGS) entry which is preliminary data.</text>
</comment>
<reference evidence="3 4" key="1">
    <citation type="submission" date="2020-04" db="EMBL/GenBank/DDBJ databases">
        <authorList>
            <person name="Wallbank WR R."/>
            <person name="Pardo Diaz C."/>
            <person name="Kozak K."/>
            <person name="Martin S."/>
            <person name="Jiggins C."/>
            <person name="Moest M."/>
            <person name="Warren A I."/>
            <person name="Byers J.R.P. K."/>
            <person name="Montejo-Kovacevich G."/>
            <person name="Yen C E."/>
        </authorList>
    </citation>
    <scope>NUCLEOTIDE SEQUENCE [LARGE SCALE GENOMIC DNA]</scope>
</reference>
<protein>
    <submittedName>
        <fullName evidence="3">Uncharacterized protein</fullName>
    </submittedName>
</protein>
<organism evidence="3 4">
    <name type="scientific">Arctia plantaginis</name>
    <name type="common">Wood tiger moth</name>
    <name type="synonym">Phalaena plantaginis</name>
    <dbReference type="NCBI Taxonomy" id="874455"/>
    <lineage>
        <taxon>Eukaryota</taxon>
        <taxon>Metazoa</taxon>
        <taxon>Ecdysozoa</taxon>
        <taxon>Arthropoda</taxon>
        <taxon>Hexapoda</taxon>
        <taxon>Insecta</taxon>
        <taxon>Pterygota</taxon>
        <taxon>Neoptera</taxon>
        <taxon>Endopterygota</taxon>
        <taxon>Lepidoptera</taxon>
        <taxon>Glossata</taxon>
        <taxon>Ditrysia</taxon>
        <taxon>Noctuoidea</taxon>
        <taxon>Erebidae</taxon>
        <taxon>Arctiinae</taxon>
        <taxon>Arctia</taxon>
    </lineage>
</organism>
<feature type="region of interest" description="Disordered" evidence="1">
    <location>
        <begin position="280"/>
        <end position="325"/>
    </location>
</feature>
<evidence type="ECO:0000313" key="3">
    <source>
        <dbReference type="EMBL" id="CAB3237862.1"/>
    </source>
</evidence>
<evidence type="ECO:0000313" key="4">
    <source>
        <dbReference type="Proteomes" id="UP000494106"/>
    </source>
</evidence>
<dbReference type="Proteomes" id="UP000494106">
    <property type="component" value="Unassembled WGS sequence"/>
</dbReference>
<accession>A0A8S0ZZX1</accession>
<feature type="compositionally biased region" description="Polar residues" evidence="1">
    <location>
        <begin position="128"/>
        <end position="137"/>
    </location>
</feature>
<dbReference type="InterPro" id="IPR031734">
    <property type="entry name" value="MBF2"/>
</dbReference>
<dbReference type="Pfam" id="PF15868">
    <property type="entry name" value="MBF2"/>
    <property type="match status" value="1"/>
</dbReference>
<gene>
    <name evidence="3" type="ORF">APLA_LOCUS7193</name>
</gene>
<name>A0A8S0ZZX1_ARCPL</name>
<evidence type="ECO:0000256" key="2">
    <source>
        <dbReference type="SAM" id="SignalP"/>
    </source>
</evidence>
<keyword evidence="4" id="KW-1185">Reference proteome</keyword>
<dbReference type="OrthoDB" id="7409408at2759"/>
<feature type="signal peptide" evidence="2">
    <location>
        <begin position="1"/>
        <end position="16"/>
    </location>
</feature>
<feature type="chain" id="PRO_5035816783" evidence="2">
    <location>
        <begin position="17"/>
        <end position="325"/>
    </location>
</feature>
<sequence length="325" mass="35720">MYVLFAIVGLVATVSAKDLTIGREGGSLKYEQNFTASPTIWQQAKTVTFNVSESEVITQVVIVDQREDKNGEAAIIEGGENQKNVTIELKSPAVFRGFDFEIRVYAKQENDIQSPVDGDQQTVQNPLLRDTQVNDNQVPKKVSDDVITGSSVTSTTQMPNGQDKVQHPVVIGQEDNQQVRPNRDIQGQEPEQKTVKPTPSKDLQSAINENQSEVAQEGQSKGVNPMTIDNDWQATNKPSVLSKKPTGEPMKPVAVPAQHFDDSQMLDINGENVSVVGVDGNKKVQSSTEKNVVSQQTEKSIKVQETDDSQQAKKQVNVPLPYVKH</sequence>
<dbReference type="AlphaFoldDB" id="A0A8S0ZZX1"/>
<feature type="compositionally biased region" description="Polar residues" evidence="1">
    <location>
        <begin position="148"/>
        <end position="160"/>
    </location>
</feature>
<dbReference type="EMBL" id="CADEBC010000495">
    <property type="protein sequence ID" value="CAB3237862.1"/>
    <property type="molecule type" value="Genomic_DNA"/>
</dbReference>
<feature type="region of interest" description="Disordered" evidence="1">
    <location>
        <begin position="128"/>
        <end position="233"/>
    </location>
</feature>